<name>A0ABR4P9U4_9HELO</name>
<dbReference type="EMBL" id="JBFCZG010000007">
    <property type="protein sequence ID" value="KAL3420093.1"/>
    <property type="molecule type" value="Genomic_DNA"/>
</dbReference>
<dbReference type="Proteomes" id="UP001629113">
    <property type="component" value="Unassembled WGS sequence"/>
</dbReference>
<dbReference type="Pfam" id="PF00501">
    <property type="entry name" value="AMP-binding"/>
    <property type="match status" value="1"/>
</dbReference>
<organism evidence="4 5">
    <name type="scientific">Phlyctema vagabunda</name>
    <dbReference type="NCBI Taxonomy" id="108571"/>
    <lineage>
        <taxon>Eukaryota</taxon>
        <taxon>Fungi</taxon>
        <taxon>Dikarya</taxon>
        <taxon>Ascomycota</taxon>
        <taxon>Pezizomycotina</taxon>
        <taxon>Leotiomycetes</taxon>
        <taxon>Helotiales</taxon>
        <taxon>Dermateaceae</taxon>
        <taxon>Phlyctema</taxon>
    </lineage>
</organism>
<evidence type="ECO:0000259" key="3">
    <source>
        <dbReference type="Pfam" id="PF00501"/>
    </source>
</evidence>
<dbReference type="Gene3D" id="3.40.50.12780">
    <property type="entry name" value="N-terminal domain of ligase-like"/>
    <property type="match status" value="1"/>
</dbReference>
<sequence>MSNREIMDHETYENAMEPEFFNDEMGLTSMDWQRIRAWNQSQPECISSCIHSLIQLHVESRPEALAVCAWDGCFTYQELDRISSSIALKLVQRGVLLHSYVPMCLERSKWVPVVMISVMKAGAAVVPLDPTQPVHRLQEILLEVEARLVVTSSRCAALFSEDSHIIPFLVDHSIPMEVGEGTLPLLSPTDAALVMFTVSVLFTANAT</sequence>
<comment type="caution">
    <text evidence="4">The sequence shown here is derived from an EMBL/GenBank/DDBJ whole genome shotgun (WGS) entry which is preliminary data.</text>
</comment>
<proteinExistence type="predicted"/>
<keyword evidence="1" id="KW-0596">Phosphopantetheine</keyword>
<dbReference type="PANTHER" id="PTHR45527">
    <property type="entry name" value="NONRIBOSOMAL PEPTIDE SYNTHETASE"/>
    <property type="match status" value="1"/>
</dbReference>
<dbReference type="InterPro" id="IPR042099">
    <property type="entry name" value="ANL_N_sf"/>
</dbReference>
<feature type="domain" description="AMP-dependent synthetase/ligase" evidence="3">
    <location>
        <begin position="57"/>
        <end position="197"/>
    </location>
</feature>
<dbReference type="SUPFAM" id="SSF56801">
    <property type="entry name" value="Acetyl-CoA synthetase-like"/>
    <property type="match status" value="1"/>
</dbReference>
<evidence type="ECO:0000313" key="4">
    <source>
        <dbReference type="EMBL" id="KAL3420093.1"/>
    </source>
</evidence>
<reference evidence="4 5" key="1">
    <citation type="submission" date="2024-06" db="EMBL/GenBank/DDBJ databases">
        <title>Complete genome of Phlyctema vagabunda strain 19-DSS-EL-015.</title>
        <authorList>
            <person name="Fiorenzani C."/>
        </authorList>
    </citation>
    <scope>NUCLEOTIDE SEQUENCE [LARGE SCALE GENOMIC DNA]</scope>
    <source>
        <strain evidence="4 5">19-DSS-EL-015</strain>
    </source>
</reference>
<evidence type="ECO:0000313" key="5">
    <source>
        <dbReference type="Proteomes" id="UP001629113"/>
    </source>
</evidence>
<keyword evidence="5" id="KW-1185">Reference proteome</keyword>
<evidence type="ECO:0000256" key="2">
    <source>
        <dbReference type="ARBA" id="ARBA00022553"/>
    </source>
</evidence>
<gene>
    <name evidence="4" type="ORF">PVAG01_08592</name>
</gene>
<dbReference type="PANTHER" id="PTHR45527:SF1">
    <property type="entry name" value="FATTY ACID SYNTHASE"/>
    <property type="match status" value="1"/>
</dbReference>
<keyword evidence="2" id="KW-0597">Phosphoprotein</keyword>
<evidence type="ECO:0000256" key="1">
    <source>
        <dbReference type="ARBA" id="ARBA00022450"/>
    </source>
</evidence>
<dbReference type="InterPro" id="IPR000873">
    <property type="entry name" value="AMP-dep_synth/lig_dom"/>
</dbReference>
<accession>A0ABR4P9U4</accession>
<protein>
    <submittedName>
        <fullName evidence="4">Non-ribosomal peptide synthetase</fullName>
    </submittedName>
</protein>